<evidence type="ECO:0000259" key="2">
    <source>
        <dbReference type="Pfam" id="PF13837"/>
    </source>
</evidence>
<dbReference type="Pfam" id="PF13837">
    <property type="entry name" value="Myb_DNA-bind_4"/>
    <property type="match status" value="1"/>
</dbReference>
<dbReference type="GeneID" id="107120924"/>
<evidence type="ECO:0000256" key="1">
    <source>
        <dbReference type="SAM" id="MobiDB-lite"/>
    </source>
</evidence>
<proteinExistence type="predicted"/>
<name>A0ABM1KZR4_GEKJA</name>
<keyword evidence="3" id="KW-1185">Reference proteome</keyword>
<feature type="domain" description="Myb/SANT-like DNA-binding" evidence="2">
    <location>
        <begin position="14"/>
        <end position="102"/>
    </location>
</feature>
<dbReference type="PANTHER" id="PTHR47595:SF1">
    <property type="entry name" value="MYB_SANT-LIKE DNA-BINDING DOMAIN-CONTAINING PROTEIN"/>
    <property type="match status" value="1"/>
</dbReference>
<reference evidence="4" key="1">
    <citation type="submission" date="2025-08" db="UniProtKB">
        <authorList>
            <consortium name="RefSeq"/>
        </authorList>
    </citation>
    <scope>IDENTIFICATION</scope>
</reference>
<gene>
    <name evidence="4" type="primary">LOC107120924</name>
</gene>
<dbReference type="RefSeq" id="XP_015279201.1">
    <property type="nucleotide sequence ID" value="XM_015423715.1"/>
</dbReference>
<feature type="region of interest" description="Disordered" evidence="1">
    <location>
        <begin position="207"/>
        <end position="232"/>
    </location>
</feature>
<evidence type="ECO:0000313" key="4">
    <source>
        <dbReference type="RefSeq" id="XP_015279201.1"/>
    </source>
</evidence>
<dbReference type="PANTHER" id="PTHR47595">
    <property type="entry name" value="HEAT SHOCK 70 KDA PROTEIN 14"/>
    <property type="match status" value="1"/>
</dbReference>
<dbReference type="InterPro" id="IPR044822">
    <property type="entry name" value="Myb_DNA-bind_4"/>
</dbReference>
<dbReference type="Proteomes" id="UP000694871">
    <property type="component" value="Unplaced"/>
</dbReference>
<dbReference type="Gene3D" id="1.10.10.60">
    <property type="entry name" value="Homeodomain-like"/>
    <property type="match status" value="1"/>
</dbReference>
<sequence>MMADKKGNGGRGVSWRERETLDLLSIWGEEEVQEALGISHRNIDIFEKIAEQMAAKGHKRTAVECRTKTKALRQEYKKVSTHNNQSSYSLATCPFYNELHRILREDARIRPKRVPRRLNLHAVEEVQIPSMEDVSGSEMLSGHNVLTIKHEDIRCSTPTDMGTGEAFPNIAESSLVLEEQLDETGVTGNMQQGDIAASGDQAALPEGLKVQPSTPTSEEQGEPSGAEQERPVMMLSPATRLTNARYRKRRFSLLNDVAHQMLRQCENEEANANWRHKELMVQNRRHHEEMMAEDRRRHNQMVEEARLDRRVFLDAMQKNTDAMLAAVSVLKTIGDVMLARRGGVPEQGKG</sequence>
<evidence type="ECO:0000313" key="3">
    <source>
        <dbReference type="Proteomes" id="UP000694871"/>
    </source>
</evidence>
<accession>A0ABM1KZR4</accession>
<protein>
    <submittedName>
        <fullName evidence="4">Uncharacterized protein LOC107120924</fullName>
    </submittedName>
</protein>
<organism evidence="3 4">
    <name type="scientific">Gekko japonicus</name>
    <name type="common">Schlegel's Japanese gecko</name>
    <dbReference type="NCBI Taxonomy" id="146911"/>
    <lineage>
        <taxon>Eukaryota</taxon>
        <taxon>Metazoa</taxon>
        <taxon>Chordata</taxon>
        <taxon>Craniata</taxon>
        <taxon>Vertebrata</taxon>
        <taxon>Euteleostomi</taxon>
        <taxon>Lepidosauria</taxon>
        <taxon>Squamata</taxon>
        <taxon>Bifurcata</taxon>
        <taxon>Gekkota</taxon>
        <taxon>Gekkonidae</taxon>
        <taxon>Gekkoninae</taxon>
        <taxon>Gekko</taxon>
    </lineage>
</organism>